<sequence length="353" mass="38730">MKAEQDEVSLKDLLLKIINVVRYLLSKWVVFLIFGIIGGGLGIVYAVLQKPVYTGGLTFVLSNDSKPSGGLASLAGQFGLDMGALSGGNGAFEGENIIELLKSRRIIKGAIFKTVPEANETLINIIGEKGPFFKKWAKDKYLQQFIPFPRSADSVNGVQDSLVTVIHTYIVKQYLTINKPDKKLSFYQVTTNSPVEAVSIHLTKNVVDEAAKMYIETKTKTAHDNLAMLQHEADSLREKLGGAIYSSANKVDETFNLNPALQVRRAPIQQGQVQTQVLGTAYGEVVKNLEIAKITLQKEMPLYQVIDAPSQPLVKVKTSKAKTGAIGILLALVLTAGYLLMRRMFTIDTKETI</sequence>
<dbReference type="AlphaFoldDB" id="A0A3E1NFC7"/>
<dbReference type="PANTHER" id="PTHR32309">
    <property type="entry name" value="TYROSINE-PROTEIN KINASE"/>
    <property type="match status" value="1"/>
</dbReference>
<reference evidence="2 3" key="1">
    <citation type="submission" date="2018-08" db="EMBL/GenBank/DDBJ databases">
        <title>Chitinophagaceae sp. K23C18032701, a novel bacterium isolated from forest soil.</title>
        <authorList>
            <person name="Wang C."/>
        </authorList>
    </citation>
    <scope>NUCLEOTIDE SEQUENCE [LARGE SCALE GENOMIC DNA]</scope>
    <source>
        <strain evidence="2 3">K23C18032701</strain>
    </source>
</reference>
<evidence type="ECO:0000256" key="1">
    <source>
        <dbReference type="SAM" id="Phobius"/>
    </source>
</evidence>
<dbReference type="Proteomes" id="UP000261284">
    <property type="component" value="Unassembled WGS sequence"/>
</dbReference>
<protein>
    <submittedName>
        <fullName evidence="2">Lipopolysaccharide biosynthesis protein</fullName>
    </submittedName>
</protein>
<evidence type="ECO:0000313" key="2">
    <source>
        <dbReference type="EMBL" id="RFM26669.1"/>
    </source>
</evidence>
<organism evidence="2 3">
    <name type="scientific">Deminuibacter soli</name>
    <dbReference type="NCBI Taxonomy" id="2291815"/>
    <lineage>
        <taxon>Bacteria</taxon>
        <taxon>Pseudomonadati</taxon>
        <taxon>Bacteroidota</taxon>
        <taxon>Chitinophagia</taxon>
        <taxon>Chitinophagales</taxon>
        <taxon>Chitinophagaceae</taxon>
        <taxon>Deminuibacter</taxon>
    </lineage>
</organism>
<name>A0A3E1NFC7_9BACT</name>
<dbReference type="PANTHER" id="PTHR32309:SF31">
    <property type="entry name" value="CAPSULAR EXOPOLYSACCHARIDE FAMILY"/>
    <property type="match status" value="1"/>
</dbReference>
<keyword evidence="3" id="KW-1185">Reference proteome</keyword>
<dbReference type="RefSeq" id="WP_116848873.1">
    <property type="nucleotide sequence ID" value="NZ_QTJU01000008.1"/>
</dbReference>
<keyword evidence="1" id="KW-1133">Transmembrane helix</keyword>
<keyword evidence="1" id="KW-0812">Transmembrane</keyword>
<dbReference type="InterPro" id="IPR050445">
    <property type="entry name" value="Bact_polysacc_biosynth/exp"/>
</dbReference>
<comment type="caution">
    <text evidence="2">The sequence shown here is derived from an EMBL/GenBank/DDBJ whole genome shotgun (WGS) entry which is preliminary data.</text>
</comment>
<gene>
    <name evidence="2" type="ORF">DXN05_19055</name>
</gene>
<feature type="transmembrane region" description="Helical" evidence="1">
    <location>
        <begin position="28"/>
        <end position="48"/>
    </location>
</feature>
<evidence type="ECO:0000313" key="3">
    <source>
        <dbReference type="Proteomes" id="UP000261284"/>
    </source>
</evidence>
<dbReference type="OrthoDB" id="745212at2"/>
<accession>A0A3E1NFC7</accession>
<dbReference type="EMBL" id="QTJU01000008">
    <property type="protein sequence ID" value="RFM26669.1"/>
    <property type="molecule type" value="Genomic_DNA"/>
</dbReference>
<keyword evidence="1" id="KW-0472">Membrane</keyword>
<feature type="transmembrane region" description="Helical" evidence="1">
    <location>
        <begin position="323"/>
        <end position="341"/>
    </location>
</feature>
<proteinExistence type="predicted"/>